<dbReference type="InterPro" id="IPR050718">
    <property type="entry name" value="ApaG-like"/>
</dbReference>
<dbReference type="Pfam" id="PF04379">
    <property type="entry name" value="DUF525"/>
    <property type="match status" value="1"/>
</dbReference>
<dbReference type="RefSeq" id="WP_036543838.1">
    <property type="nucleotide sequence ID" value="NZ_JBKBNO010000008.1"/>
</dbReference>
<gene>
    <name evidence="2" type="primary">apaG</name>
    <name evidence="4" type="ORF">ADINL_0616</name>
</gene>
<sequence length="128" mass="14129">MNTSSLGDNIQIHIETAYLNEQSDPEAHRYVFSYHITITNHNSFPVQLISRRWVITDGNEQIQEVMGEGVVGEQPVIQPGESYSYTSGTVLPTEVGSMQGHYAMVSEALGEFIAPIPPFTLALPNALH</sequence>
<dbReference type="PATRIC" id="fig|267850.7.peg.610"/>
<accession>A0A063Y9I1</accession>
<protein>
    <recommendedName>
        <fullName evidence="1 2">Protein ApaG</fullName>
    </recommendedName>
</protein>
<dbReference type="OrthoDB" id="9795226at2"/>
<evidence type="ECO:0000313" key="4">
    <source>
        <dbReference type="EMBL" id="KDE40967.1"/>
    </source>
</evidence>
<dbReference type="PROSITE" id="PS51087">
    <property type="entry name" value="APAG"/>
    <property type="match status" value="1"/>
</dbReference>
<dbReference type="EMBL" id="JMSZ01000015">
    <property type="protein sequence ID" value="KDE40967.1"/>
    <property type="molecule type" value="Genomic_DNA"/>
</dbReference>
<evidence type="ECO:0000256" key="2">
    <source>
        <dbReference type="HAMAP-Rule" id="MF_00791"/>
    </source>
</evidence>
<organism evidence="4 5">
    <name type="scientific">Nitrincola lacisaponensis</name>
    <dbReference type="NCBI Taxonomy" id="267850"/>
    <lineage>
        <taxon>Bacteria</taxon>
        <taxon>Pseudomonadati</taxon>
        <taxon>Pseudomonadota</taxon>
        <taxon>Gammaproteobacteria</taxon>
        <taxon>Oceanospirillales</taxon>
        <taxon>Oceanospirillaceae</taxon>
        <taxon>Nitrincola</taxon>
    </lineage>
</organism>
<dbReference type="PANTHER" id="PTHR47191:SF2">
    <property type="entry name" value="OS05G0170800 PROTEIN"/>
    <property type="match status" value="1"/>
</dbReference>
<comment type="caution">
    <text evidence="4">The sequence shown here is derived from an EMBL/GenBank/DDBJ whole genome shotgun (WGS) entry which is preliminary data.</text>
</comment>
<evidence type="ECO:0000259" key="3">
    <source>
        <dbReference type="PROSITE" id="PS51087"/>
    </source>
</evidence>
<dbReference type="PANTHER" id="PTHR47191">
    <property type="entry name" value="OS05G0170800 PROTEIN"/>
    <property type="match status" value="1"/>
</dbReference>
<evidence type="ECO:0000313" key="5">
    <source>
        <dbReference type="Proteomes" id="UP000027318"/>
    </source>
</evidence>
<reference evidence="4 5" key="1">
    <citation type="journal article" date="2005" name="Int. J. Syst. Evol. Microbiol.">
        <title>Nitrincola lacisaponensis gen. nov., sp. nov., a novel alkaliphilic bacterium isolated from an alkaline, saline lake.</title>
        <authorList>
            <person name="Dimitriu P.A."/>
            <person name="Shukla S.K."/>
            <person name="Conradt J."/>
            <person name="Marquez M.C."/>
            <person name="Ventosa A."/>
            <person name="Maglia A."/>
            <person name="Peyton B.M."/>
            <person name="Pinkart H.C."/>
            <person name="Mormile M.R."/>
        </authorList>
    </citation>
    <scope>NUCLEOTIDE SEQUENCE [LARGE SCALE GENOMIC DNA]</scope>
    <source>
        <strain evidence="4 5">4CA</strain>
    </source>
</reference>
<evidence type="ECO:0000256" key="1">
    <source>
        <dbReference type="ARBA" id="ARBA00017693"/>
    </source>
</evidence>
<dbReference type="Proteomes" id="UP000027318">
    <property type="component" value="Unassembled WGS sequence"/>
</dbReference>
<dbReference type="NCBIfam" id="NF003967">
    <property type="entry name" value="PRK05461.1"/>
    <property type="match status" value="1"/>
</dbReference>
<dbReference type="STRING" id="267850.ADINL_0616"/>
<dbReference type="HAMAP" id="MF_00791">
    <property type="entry name" value="ApaG"/>
    <property type="match status" value="1"/>
</dbReference>
<dbReference type="AlphaFoldDB" id="A0A063Y9I1"/>
<name>A0A063Y9I1_9GAMM</name>
<dbReference type="SUPFAM" id="SSF110069">
    <property type="entry name" value="ApaG-like"/>
    <property type="match status" value="1"/>
</dbReference>
<proteinExistence type="inferred from homology"/>
<dbReference type="InterPro" id="IPR007474">
    <property type="entry name" value="ApaG_domain"/>
</dbReference>
<feature type="domain" description="ApaG" evidence="3">
    <location>
        <begin position="4"/>
        <end position="128"/>
    </location>
</feature>
<dbReference type="Gene3D" id="2.60.40.1470">
    <property type="entry name" value="ApaG domain"/>
    <property type="match status" value="1"/>
</dbReference>
<keyword evidence="5" id="KW-1185">Reference proteome</keyword>
<dbReference type="InterPro" id="IPR036767">
    <property type="entry name" value="ApaG_sf"/>
</dbReference>
<dbReference type="InterPro" id="IPR023065">
    <property type="entry name" value="Uncharacterised_ApaG"/>
</dbReference>